<dbReference type="Pfam" id="PF04076">
    <property type="entry name" value="BOF"/>
    <property type="match status" value="1"/>
</dbReference>
<name>A0A1C3K5P6_9BURK</name>
<dbReference type="OrthoDB" id="6650354at2"/>
<evidence type="ECO:0000313" key="3">
    <source>
        <dbReference type="EMBL" id="SBT26677.1"/>
    </source>
</evidence>
<protein>
    <submittedName>
        <fullName evidence="3">Uncharacterized protein</fullName>
    </submittedName>
</protein>
<dbReference type="RefSeq" id="WP_067756888.1">
    <property type="nucleotide sequence ID" value="NZ_LT907988.1"/>
</dbReference>
<accession>A0A1C3K5P6</accession>
<evidence type="ECO:0000313" key="4">
    <source>
        <dbReference type="EMBL" id="SOE49777.1"/>
    </source>
</evidence>
<organism evidence="3 5">
    <name type="scientific">Orrella dioscoreae</name>
    <dbReference type="NCBI Taxonomy" id="1851544"/>
    <lineage>
        <taxon>Bacteria</taxon>
        <taxon>Pseudomonadati</taxon>
        <taxon>Pseudomonadota</taxon>
        <taxon>Betaproteobacteria</taxon>
        <taxon>Burkholderiales</taxon>
        <taxon>Alcaligenaceae</taxon>
        <taxon>Orrella</taxon>
    </lineage>
</organism>
<reference evidence="3 5" key="1">
    <citation type="submission" date="2016-06" db="EMBL/GenBank/DDBJ databases">
        <authorList>
            <person name="Kjaerup R.B."/>
            <person name="Dalgaard T.S."/>
            <person name="Juul-Madsen H.R."/>
        </authorList>
    </citation>
    <scope>NUCLEOTIDE SEQUENCE [LARGE SCALE GENOMIC DNA]</scope>
    <source>
        <strain evidence="3">Orrdi1</strain>
    </source>
</reference>
<keyword evidence="5" id="KW-1185">Reference proteome</keyword>
<dbReference type="InterPro" id="IPR036700">
    <property type="entry name" value="BOBF_sf"/>
</dbReference>
<reference evidence="4 5" key="2">
    <citation type="submission" date="2017-08" db="EMBL/GenBank/DDBJ databases">
        <authorList>
            <person name="de Groot N.N."/>
        </authorList>
    </citation>
    <scope>NUCLEOTIDE SEQUENCE [LARGE SCALE GENOMIC DNA]</scope>
    <source>
        <strain evidence="4">Orrdi1</strain>
    </source>
</reference>
<dbReference type="SUPFAM" id="SSF101756">
    <property type="entry name" value="Hypothetical protein YgiW"/>
    <property type="match status" value="1"/>
</dbReference>
<dbReference type="NCBIfam" id="NF033674">
    <property type="entry name" value="stress_OB_fold"/>
    <property type="match status" value="1"/>
</dbReference>
<gene>
    <name evidence="3" type="ORF">ODI_00866</name>
    <name evidence="4" type="ORF">ODI_R2301</name>
</gene>
<dbReference type="EMBL" id="LT907988">
    <property type="protein sequence ID" value="SOE49777.1"/>
    <property type="molecule type" value="Genomic_DNA"/>
</dbReference>
<evidence type="ECO:0000313" key="5">
    <source>
        <dbReference type="Proteomes" id="UP000078558"/>
    </source>
</evidence>
<dbReference type="Proteomes" id="UP000078558">
    <property type="component" value="Chromosome I"/>
</dbReference>
<dbReference type="EMBL" id="FLRC01000037">
    <property type="protein sequence ID" value="SBT26677.1"/>
    <property type="molecule type" value="Genomic_DNA"/>
</dbReference>
<dbReference type="KEGG" id="odi:ODI_R2301"/>
<dbReference type="STRING" id="1851544.ODI_00866"/>
<evidence type="ECO:0000256" key="1">
    <source>
        <dbReference type="ARBA" id="ARBA00022729"/>
    </source>
</evidence>
<proteinExistence type="predicted"/>
<dbReference type="InterPro" id="IPR005220">
    <property type="entry name" value="CarO-like"/>
</dbReference>
<keyword evidence="1 2" id="KW-0732">Signal</keyword>
<dbReference type="AlphaFoldDB" id="A0A1C3K5P6"/>
<dbReference type="Gene3D" id="2.40.50.200">
    <property type="entry name" value="Bacterial OB-fold"/>
    <property type="match status" value="1"/>
</dbReference>
<dbReference type="PANTHER" id="PTHR36571">
    <property type="entry name" value="PROTEIN YGIW"/>
    <property type="match status" value="1"/>
</dbReference>
<dbReference type="PANTHER" id="PTHR36571:SF1">
    <property type="entry name" value="PROTEIN YGIW"/>
    <property type="match status" value="1"/>
</dbReference>
<sequence length="121" mass="13413">MPKRHRLFAAPALVLWFTMGASIAVAQYVGPGVIPRITVQELQSRGVHDQQGVLTGNLLTPEGGDFYVFDDGTGRLRVEIPKKVFPPSMPIAPQRVVELTGELAKEGRDLSFEVREMRVQQ</sequence>
<feature type="signal peptide" evidence="2">
    <location>
        <begin position="1"/>
        <end position="26"/>
    </location>
</feature>
<feature type="chain" id="PRO_5015062734" evidence="2">
    <location>
        <begin position="27"/>
        <end position="121"/>
    </location>
</feature>
<evidence type="ECO:0000256" key="2">
    <source>
        <dbReference type="SAM" id="SignalP"/>
    </source>
</evidence>